<dbReference type="RefSeq" id="WP_264712074.1">
    <property type="nucleotide sequence ID" value="NZ_JAPDNT010000001.1"/>
</dbReference>
<dbReference type="AlphaFoldDB" id="A0AA41YN11"/>
<evidence type="ECO:0000313" key="5">
    <source>
        <dbReference type="EMBL" id="MCW3473498.1"/>
    </source>
</evidence>
<evidence type="ECO:0000256" key="1">
    <source>
        <dbReference type="ARBA" id="ARBA00004418"/>
    </source>
</evidence>
<comment type="subcellular location">
    <subcellularLocation>
        <location evidence="1">Periplasm</location>
    </subcellularLocation>
</comment>
<dbReference type="Gene3D" id="3.40.190.10">
    <property type="entry name" value="Periplasmic binding protein-like II"/>
    <property type="match status" value="1"/>
</dbReference>
<evidence type="ECO:0000256" key="2">
    <source>
        <dbReference type="ARBA" id="ARBA00005695"/>
    </source>
</evidence>
<comment type="caution">
    <text evidence="5">The sequence shown here is derived from an EMBL/GenBank/DDBJ whole genome shotgun (WGS) entry which is preliminary data.</text>
</comment>
<protein>
    <submittedName>
        <fullName evidence="5">ABC transporter substrate-binding protein</fullName>
    </submittedName>
</protein>
<dbReference type="InterPro" id="IPR000914">
    <property type="entry name" value="SBP_5_dom"/>
</dbReference>
<evidence type="ECO:0000256" key="3">
    <source>
        <dbReference type="ARBA" id="ARBA00022729"/>
    </source>
</evidence>
<dbReference type="PANTHER" id="PTHR30290:SF38">
    <property type="entry name" value="D,D-DIPEPTIDE-BINDING PERIPLASMIC PROTEIN DDPA-RELATED"/>
    <property type="match status" value="1"/>
</dbReference>
<dbReference type="Gene3D" id="3.10.105.10">
    <property type="entry name" value="Dipeptide-binding Protein, Domain 3"/>
    <property type="match status" value="1"/>
</dbReference>
<dbReference type="GO" id="GO:1904680">
    <property type="term" value="F:peptide transmembrane transporter activity"/>
    <property type="evidence" value="ECO:0007669"/>
    <property type="project" value="TreeGrafter"/>
</dbReference>
<gene>
    <name evidence="5" type="ORF">OL599_02815</name>
</gene>
<dbReference type="Proteomes" id="UP001165679">
    <property type="component" value="Unassembled WGS sequence"/>
</dbReference>
<name>A0AA41YN11_9PROT</name>
<dbReference type="InterPro" id="IPR030678">
    <property type="entry name" value="Peptide/Ni-bd"/>
</dbReference>
<dbReference type="GO" id="GO:0043190">
    <property type="term" value="C:ATP-binding cassette (ABC) transporter complex"/>
    <property type="evidence" value="ECO:0007669"/>
    <property type="project" value="InterPro"/>
</dbReference>
<dbReference type="GO" id="GO:0030288">
    <property type="term" value="C:outer membrane-bounded periplasmic space"/>
    <property type="evidence" value="ECO:0007669"/>
    <property type="project" value="UniProtKB-ARBA"/>
</dbReference>
<dbReference type="GO" id="GO:0015833">
    <property type="term" value="P:peptide transport"/>
    <property type="evidence" value="ECO:0007669"/>
    <property type="project" value="TreeGrafter"/>
</dbReference>
<accession>A0AA41YN11</accession>
<dbReference type="InterPro" id="IPR039424">
    <property type="entry name" value="SBP_5"/>
</dbReference>
<dbReference type="Pfam" id="PF00496">
    <property type="entry name" value="SBP_bac_5"/>
    <property type="match status" value="1"/>
</dbReference>
<evidence type="ECO:0000259" key="4">
    <source>
        <dbReference type="Pfam" id="PF00496"/>
    </source>
</evidence>
<evidence type="ECO:0000313" key="6">
    <source>
        <dbReference type="Proteomes" id="UP001165679"/>
    </source>
</evidence>
<dbReference type="PIRSF" id="PIRSF002741">
    <property type="entry name" value="MppA"/>
    <property type="match status" value="1"/>
</dbReference>
<organism evidence="5 6">
    <name type="scientific">Limobrevibacterium gyesilva</name>
    <dbReference type="NCBI Taxonomy" id="2991712"/>
    <lineage>
        <taxon>Bacteria</taxon>
        <taxon>Pseudomonadati</taxon>
        <taxon>Pseudomonadota</taxon>
        <taxon>Alphaproteobacteria</taxon>
        <taxon>Acetobacterales</taxon>
        <taxon>Acetobacteraceae</taxon>
        <taxon>Limobrevibacterium</taxon>
    </lineage>
</organism>
<keyword evidence="6" id="KW-1185">Reference proteome</keyword>
<feature type="domain" description="Solute-binding protein family 5" evidence="4">
    <location>
        <begin position="69"/>
        <end position="431"/>
    </location>
</feature>
<dbReference type="SUPFAM" id="SSF53850">
    <property type="entry name" value="Periplasmic binding protein-like II"/>
    <property type="match status" value="1"/>
</dbReference>
<dbReference type="PANTHER" id="PTHR30290">
    <property type="entry name" value="PERIPLASMIC BINDING COMPONENT OF ABC TRANSPORTER"/>
    <property type="match status" value="1"/>
</dbReference>
<dbReference type="EMBL" id="JAPDNT010000001">
    <property type="protein sequence ID" value="MCW3473498.1"/>
    <property type="molecule type" value="Genomic_DNA"/>
</dbReference>
<sequence length="524" mass="58002">MKRRAFLTGSAAALAAPSVGRAQAKSTIRFVPEADLAVLDPVWTTASQTTQHTFLIYDTLWGQDAAYRPQPQMLEGHVVEDGGKTWKLTLRDGLKWHDGERVLARDCAASIRRWARRDAFGQALLAAADEIGYADDRTIVLRLKYPFPVPDALSKTTANVCAMMPERLAETDPFKQVTDPTGSGPFRFKADERVPGARVVYERNTAYVPRSGGTPAGTAGPKVAYFDRVEWTIMPDASTAANALQAGEIDWLLTPNADLVNTLRARKDLVVRVISPTGSISCMRFNQTQPPFDNPAIRRAFFPAIVQSDYMIAMNGEDRTRWRDGVGYFCPDLPMASKAGMEALTGPRSVDVAKRALEQAGYKGERVVLLGPADVPYAKILADVTADLYKRLGLNLDYQVMDWGTLVQRRAKTDPLDKGGWSVYQTNWPGPDQANPAGHVFLRGNGKDAAPGWAVSPRIEELRIQWLRTQDLEAQKKIAEQIQLQAFQDVPYIPLGQVINPTAYRANLTGMIEGVPVFWNIRRT</sequence>
<keyword evidence="3" id="KW-0732">Signal</keyword>
<proteinExistence type="inferred from homology"/>
<comment type="similarity">
    <text evidence="2">Belongs to the bacterial solute-binding protein 5 family.</text>
</comment>
<reference evidence="5" key="2">
    <citation type="submission" date="2022-10" db="EMBL/GenBank/DDBJ databases">
        <authorList>
            <person name="Trinh H.N."/>
        </authorList>
    </citation>
    <scope>NUCLEOTIDE SEQUENCE</scope>
    <source>
        <strain evidence="5">RN2-1</strain>
    </source>
</reference>
<reference evidence="5" key="1">
    <citation type="submission" date="2022-09" db="EMBL/GenBank/DDBJ databases">
        <title>Rhodovastum sp. nov. RN2-1 isolated from soil in Seongnam, South Korea.</title>
        <authorList>
            <person name="Le N.T."/>
        </authorList>
    </citation>
    <scope>NUCLEOTIDE SEQUENCE</scope>
    <source>
        <strain evidence="5">RN2-1</strain>
    </source>
</reference>
<dbReference type="CDD" id="cd08502">
    <property type="entry name" value="PBP2_NikA_DppA_OppA_like_16"/>
    <property type="match status" value="1"/>
</dbReference>